<evidence type="ECO:0000259" key="9">
    <source>
        <dbReference type="PROSITE" id="PS51745"/>
    </source>
</evidence>
<feature type="region of interest" description="Disordered" evidence="8">
    <location>
        <begin position="324"/>
        <end position="357"/>
    </location>
</feature>
<dbReference type="AlphaFoldDB" id="A0A197KJU0"/>
<dbReference type="InterPro" id="IPR051864">
    <property type="entry name" value="NCF2_NOXA1"/>
</dbReference>
<dbReference type="Pfam" id="PF13181">
    <property type="entry name" value="TPR_8"/>
    <property type="match status" value="1"/>
</dbReference>
<protein>
    <recommendedName>
        <fullName evidence="9">PB1 domain-containing protein</fullName>
    </recommendedName>
</protein>
<dbReference type="InterPro" id="IPR000270">
    <property type="entry name" value="PB1_dom"/>
</dbReference>
<sequence length="666" mass="72691">MAGLKYELDQWNEGVIAFDQGLYEDALEIFEPIADSAKIHFNIGVVLTTLGDFEGASAAFTRATNLDQFLAIAYFQNGVANVALEDYGKALSCFHDAFLYLRGNMVIDYTQLGLDFKLYSCQVLFNRALCYLELGEHDLGMTDMWRATREKQTKAHDLLDQALRDKGKDCTVFTVPQGVLYRPAESKVKNAKKKDYLGNSKVIAALDSKDAIAGFQGKSAWQVQMSGPTNVAAVEEPRPMTPPVAGLQRRATERASGSMGMNGRARRGTDPEQRPQLEHSASFSGLDNKSRRGQAANNTSLPGPSLLRSSSAAVKGAAEARLSLLSRRNTDNQRPARLNLGPSSNLKRGGPTSAAPSIPLPTLPLAPIPTNDILSVNAVAAKADADAEAAAAALREFYQDDMVDDLDQHVYALSIESQEITIVDKPSTATPFSKAPSNTSSTDIRVSPIPTRSNSTASRKGSILRKTSQNSGYSSSSSPPMPSSILPHQPTYNSDYTGTSPPSRTGTPPVFSDLRRMGSNGKNGATGLWRGDSVRSTTSGGSGGSSGAYFQQQPNHGDHHMGFMNGSEGTYLDEPVYAGLRNKLRVKCHYIDTRAVLVRADTPLEELIQRIQEKFQADRPLKLKYKDEDQHMLSMVDDEDWLMAQQVHMETTGSLDRMELWCFDEE</sequence>
<keyword evidence="3" id="KW-0728">SH3 domain</keyword>
<dbReference type="SUPFAM" id="SSF48452">
    <property type="entry name" value="TPR-like"/>
    <property type="match status" value="1"/>
</dbReference>
<dbReference type="Gene3D" id="3.10.20.90">
    <property type="entry name" value="Phosphatidylinositol 3-kinase Catalytic Subunit, Chain A, domain 1"/>
    <property type="match status" value="1"/>
</dbReference>
<feature type="repeat" description="TPR" evidence="7">
    <location>
        <begin position="37"/>
        <end position="70"/>
    </location>
</feature>
<dbReference type="Proteomes" id="UP000078512">
    <property type="component" value="Unassembled WGS sequence"/>
</dbReference>
<name>A0A197KJU0_9FUNG</name>
<gene>
    <name evidence="10" type="ORF">K457DRAFT_131755</name>
</gene>
<reference evidence="10 11" key="1">
    <citation type="submission" date="2016-05" db="EMBL/GenBank/DDBJ databases">
        <title>Genome sequencing reveals origins of a unique bacterial endosymbiosis in the earliest lineages of terrestrial Fungi.</title>
        <authorList>
            <consortium name="DOE Joint Genome Institute"/>
            <person name="Uehling J."/>
            <person name="Gryganskyi A."/>
            <person name="Hameed K."/>
            <person name="Tschaplinski T."/>
            <person name="Misztal P."/>
            <person name="Wu S."/>
            <person name="Desiro A."/>
            <person name="Vande Pol N."/>
            <person name="Du Z.-Y."/>
            <person name="Zienkiewicz A."/>
            <person name="Zienkiewicz K."/>
            <person name="Morin E."/>
            <person name="Tisserant E."/>
            <person name="Splivallo R."/>
            <person name="Hainaut M."/>
            <person name="Henrissat B."/>
            <person name="Ohm R."/>
            <person name="Kuo A."/>
            <person name="Yan J."/>
            <person name="Lipzen A."/>
            <person name="Nolan M."/>
            <person name="Labutti K."/>
            <person name="Barry K."/>
            <person name="Goldstein A."/>
            <person name="Labbe J."/>
            <person name="Schadt C."/>
            <person name="Tuskan G."/>
            <person name="Grigoriev I."/>
            <person name="Martin F."/>
            <person name="Vilgalys R."/>
            <person name="Bonito G."/>
        </authorList>
    </citation>
    <scope>NUCLEOTIDE SEQUENCE [LARGE SCALE GENOMIC DNA]</scope>
    <source>
        <strain evidence="10 11">AG-77</strain>
    </source>
</reference>
<keyword evidence="4" id="KW-0963">Cytoplasm</keyword>
<dbReference type="PANTHER" id="PTHR15175">
    <property type="entry name" value="NEUTROPHIL CYTOSOLIC FACTOR 2, NEUTROPHIL NADPH OXIDASE FACTOR 2"/>
    <property type="match status" value="1"/>
</dbReference>
<dbReference type="SUPFAM" id="SSF54277">
    <property type="entry name" value="CAD &amp; PB1 domains"/>
    <property type="match status" value="1"/>
</dbReference>
<dbReference type="InterPro" id="IPR011990">
    <property type="entry name" value="TPR-like_helical_dom_sf"/>
</dbReference>
<evidence type="ECO:0000313" key="11">
    <source>
        <dbReference type="Proteomes" id="UP000078512"/>
    </source>
</evidence>
<keyword evidence="11" id="KW-1185">Reference proteome</keyword>
<evidence type="ECO:0000256" key="5">
    <source>
        <dbReference type="ARBA" id="ARBA00022737"/>
    </source>
</evidence>
<feature type="compositionally biased region" description="Low complexity" evidence="8">
    <location>
        <begin position="468"/>
        <end position="487"/>
    </location>
</feature>
<dbReference type="STRING" id="1314771.A0A197KJU0"/>
<dbReference type="PANTHER" id="PTHR15175:SF0">
    <property type="entry name" value="SH3 DOMAIN-CONTAINING PROTEIN C23A1.17"/>
    <property type="match status" value="1"/>
</dbReference>
<organism evidence="10 11">
    <name type="scientific">Linnemannia elongata AG-77</name>
    <dbReference type="NCBI Taxonomy" id="1314771"/>
    <lineage>
        <taxon>Eukaryota</taxon>
        <taxon>Fungi</taxon>
        <taxon>Fungi incertae sedis</taxon>
        <taxon>Mucoromycota</taxon>
        <taxon>Mortierellomycotina</taxon>
        <taxon>Mortierellomycetes</taxon>
        <taxon>Mortierellales</taxon>
        <taxon>Mortierellaceae</taxon>
        <taxon>Linnemannia</taxon>
    </lineage>
</organism>
<feature type="compositionally biased region" description="Low complexity" evidence="8">
    <location>
        <begin position="497"/>
        <end position="509"/>
    </location>
</feature>
<evidence type="ECO:0000256" key="4">
    <source>
        <dbReference type="ARBA" id="ARBA00022490"/>
    </source>
</evidence>
<dbReference type="Pfam" id="PF00564">
    <property type="entry name" value="PB1"/>
    <property type="match status" value="1"/>
</dbReference>
<feature type="compositionally biased region" description="Low complexity" evidence="8">
    <location>
        <begin position="300"/>
        <end position="311"/>
    </location>
</feature>
<dbReference type="GO" id="GO:0005737">
    <property type="term" value="C:cytoplasm"/>
    <property type="evidence" value="ECO:0007669"/>
    <property type="project" value="UniProtKB-SubCell"/>
</dbReference>
<dbReference type="OrthoDB" id="9450131at2759"/>
<dbReference type="InterPro" id="IPR019734">
    <property type="entry name" value="TPR_rpt"/>
</dbReference>
<proteinExistence type="inferred from homology"/>
<evidence type="ECO:0000256" key="1">
    <source>
        <dbReference type="ARBA" id="ARBA00004496"/>
    </source>
</evidence>
<accession>A0A197KJU0</accession>
<dbReference type="PROSITE" id="PS50005">
    <property type="entry name" value="TPR"/>
    <property type="match status" value="1"/>
</dbReference>
<keyword evidence="6 7" id="KW-0802">TPR repeat</keyword>
<dbReference type="EMBL" id="KV442011">
    <property type="protein sequence ID" value="OAQ36539.1"/>
    <property type="molecule type" value="Genomic_DNA"/>
</dbReference>
<dbReference type="SMART" id="SM00666">
    <property type="entry name" value="PB1"/>
    <property type="match status" value="1"/>
</dbReference>
<comment type="similarity">
    <text evidence="2">Belongs to the NCF2/NOXA1 family.</text>
</comment>
<feature type="region of interest" description="Disordered" evidence="8">
    <location>
        <begin position="427"/>
        <end position="563"/>
    </location>
</feature>
<dbReference type="InterPro" id="IPR053793">
    <property type="entry name" value="PB1-like"/>
</dbReference>
<feature type="compositionally biased region" description="Basic and acidic residues" evidence="8">
    <location>
        <begin position="267"/>
        <end position="277"/>
    </location>
</feature>
<feature type="domain" description="PB1" evidence="9">
    <location>
        <begin position="583"/>
        <end position="665"/>
    </location>
</feature>
<feature type="compositionally biased region" description="Polar residues" evidence="8">
    <location>
        <begin position="427"/>
        <end position="459"/>
    </location>
</feature>
<dbReference type="PROSITE" id="PS51745">
    <property type="entry name" value="PB1"/>
    <property type="match status" value="1"/>
</dbReference>
<dbReference type="SMART" id="SM00028">
    <property type="entry name" value="TPR"/>
    <property type="match status" value="3"/>
</dbReference>
<evidence type="ECO:0000256" key="2">
    <source>
        <dbReference type="ARBA" id="ARBA00008051"/>
    </source>
</evidence>
<dbReference type="FunFam" id="1.25.40.10:FF:000017">
    <property type="entry name" value="NADPH oxidase regulator NoxR"/>
    <property type="match status" value="1"/>
</dbReference>
<evidence type="ECO:0000256" key="8">
    <source>
        <dbReference type="SAM" id="MobiDB-lite"/>
    </source>
</evidence>
<dbReference type="Gene3D" id="1.25.40.10">
    <property type="entry name" value="Tetratricopeptide repeat domain"/>
    <property type="match status" value="1"/>
</dbReference>
<evidence type="ECO:0000256" key="3">
    <source>
        <dbReference type="ARBA" id="ARBA00022443"/>
    </source>
</evidence>
<comment type="subcellular location">
    <subcellularLocation>
        <location evidence="1">Cytoplasm</location>
    </subcellularLocation>
</comment>
<evidence type="ECO:0000313" key="10">
    <source>
        <dbReference type="EMBL" id="OAQ36539.1"/>
    </source>
</evidence>
<evidence type="ECO:0000256" key="6">
    <source>
        <dbReference type="ARBA" id="ARBA00022803"/>
    </source>
</evidence>
<evidence type="ECO:0000256" key="7">
    <source>
        <dbReference type="PROSITE-ProRule" id="PRU00339"/>
    </source>
</evidence>
<keyword evidence="5" id="KW-0677">Repeat</keyword>
<feature type="region of interest" description="Disordered" evidence="8">
    <location>
        <begin position="231"/>
        <end position="312"/>
    </location>
</feature>